<gene>
    <name evidence="2" type="ORF">C2G38_2158141</name>
</gene>
<dbReference type="EMBL" id="QKWP01000068">
    <property type="protein sequence ID" value="RIB28371.1"/>
    <property type="molecule type" value="Genomic_DNA"/>
</dbReference>
<dbReference type="Proteomes" id="UP000266673">
    <property type="component" value="Unassembled WGS sequence"/>
</dbReference>
<reference evidence="2 3" key="1">
    <citation type="submission" date="2018-06" db="EMBL/GenBank/DDBJ databases">
        <title>Comparative genomics reveals the genomic features of Rhizophagus irregularis, R. cerebriforme, R. diaphanum and Gigaspora rosea, and their symbiotic lifestyle signature.</title>
        <authorList>
            <person name="Morin E."/>
            <person name="San Clemente H."/>
            <person name="Chen E.C.H."/>
            <person name="De La Providencia I."/>
            <person name="Hainaut M."/>
            <person name="Kuo A."/>
            <person name="Kohler A."/>
            <person name="Murat C."/>
            <person name="Tang N."/>
            <person name="Roy S."/>
            <person name="Loubradou J."/>
            <person name="Henrissat B."/>
            <person name="Grigoriev I.V."/>
            <person name="Corradi N."/>
            <person name="Roux C."/>
            <person name="Martin F.M."/>
        </authorList>
    </citation>
    <scope>NUCLEOTIDE SEQUENCE [LARGE SCALE GENOMIC DNA]</scope>
    <source>
        <strain evidence="2 3">DAOM 194757</strain>
    </source>
</reference>
<keyword evidence="3" id="KW-1185">Reference proteome</keyword>
<organism evidence="2 3">
    <name type="scientific">Gigaspora rosea</name>
    <dbReference type="NCBI Taxonomy" id="44941"/>
    <lineage>
        <taxon>Eukaryota</taxon>
        <taxon>Fungi</taxon>
        <taxon>Fungi incertae sedis</taxon>
        <taxon>Mucoromycota</taxon>
        <taxon>Glomeromycotina</taxon>
        <taxon>Glomeromycetes</taxon>
        <taxon>Diversisporales</taxon>
        <taxon>Gigasporaceae</taxon>
        <taxon>Gigaspora</taxon>
    </lineage>
</organism>
<feature type="compositionally biased region" description="Basic and acidic residues" evidence="1">
    <location>
        <begin position="27"/>
        <end position="37"/>
    </location>
</feature>
<evidence type="ECO:0000256" key="1">
    <source>
        <dbReference type="SAM" id="MobiDB-lite"/>
    </source>
</evidence>
<proteinExistence type="predicted"/>
<feature type="compositionally biased region" description="Basic and acidic residues" evidence="1">
    <location>
        <begin position="1"/>
        <end position="10"/>
    </location>
</feature>
<feature type="region of interest" description="Disordered" evidence="1">
    <location>
        <begin position="1"/>
        <end position="37"/>
    </location>
</feature>
<comment type="caution">
    <text evidence="2">The sequence shown here is derived from an EMBL/GenBank/DDBJ whole genome shotgun (WGS) entry which is preliminary data.</text>
</comment>
<accession>A0A397W2S0</accession>
<evidence type="ECO:0000313" key="3">
    <source>
        <dbReference type="Proteomes" id="UP000266673"/>
    </source>
</evidence>
<dbReference type="AlphaFoldDB" id="A0A397W2S0"/>
<sequence>METNSDEKNCSSKKGSLGKNENSTSVAKEKVLEEKNTELDSEDLIDDYLVEEFLVEEEKGAIREPSNAGSLVKDKDKTFMYRHKSAEIETINETGLIVPYPEKESEVKEIRNKISDEYDAFDYSQRSVDTKDKIGGVKDATKSAEETSIEYQESVEVDNCSEMKLDRKEKVRNKNDLKESEYNTLVKSDDRKNEYKLEAPLEREALRRACVEWNKRVDEFQMTVSRSKTSIRMKPAEEPLSDKEYYRSRIVDKNKAFDYYQEAANMGILTEYTILNIADAGSANGMFMVNNCYLKEKDSNGLDNLKLCSQNSASAIEEKKVSIDMDPIEDKCSETKDLEDDYQQSLNINSCTNSTASELKNNIKNNCAGRGQIKKISLEKDVGNSVNSGVAVTHKISNGKDEKECNKKKVVVSHSRIKIMGIKLHTAPIWSSFHLDDSVSGTQTLAQKNW</sequence>
<evidence type="ECO:0000313" key="2">
    <source>
        <dbReference type="EMBL" id="RIB28371.1"/>
    </source>
</evidence>
<name>A0A397W2S0_9GLOM</name>
<protein>
    <submittedName>
        <fullName evidence="2">Uncharacterized protein</fullName>
    </submittedName>
</protein>